<dbReference type="EMBL" id="JBHTBS010000019">
    <property type="protein sequence ID" value="MFC7339525.1"/>
    <property type="molecule type" value="Genomic_DNA"/>
</dbReference>
<protein>
    <recommendedName>
        <fullName evidence="4">Helix-turn-helix domain-containing protein</fullName>
    </recommendedName>
</protein>
<dbReference type="RefSeq" id="WP_379716507.1">
    <property type="nucleotide sequence ID" value="NZ_JBHTBS010000019.1"/>
</dbReference>
<feature type="region of interest" description="Disordered" evidence="1">
    <location>
        <begin position="64"/>
        <end position="103"/>
    </location>
</feature>
<evidence type="ECO:0000256" key="1">
    <source>
        <dbReference type="SAM" id="MobiDB-lite"/>
    </source>
</evidence>
<dbReference type="Proteomes" id="UP001596472">
    <property type="component" value="Unassembled WGS sequence"/>
</dbReference>
<reference evidence="3" key="1">
    <citation type="journal article" date="2019" name="Int. J. Syst. Evol. Microbiol.">
        <title>The Global Catalogue of Microorganisms (GCM) 10K type strain sequencing project: providing services to taxonomists for standard genome sequencing and annotation.</title>
        <authorList>
            <consortium name="The Broad Institute Genomics Platform"/>
            <consortium name="The Broad Institute Genome Sequencing Center for Infectious Disease"/>
            <person name="Wu L."/>
            <person name="Ma J."/>
        </authorList>
    </citation>
    <scope>NUCLEOTIDE SEQUENCE [LARGE SCALE GENOMIC DNA]</scope>
    <source>
        <strain evidence="3">CGMCC 4.1467</strain>
    </source>
</reference>
<evidence type="ECO:0008006" key="4">
    <source>
        <dbReference type="Google" id="ProtNLM"/>
    </source>
</evidence>
<sequence length="115" mass="13215">MSDDEIPEYQRPRETCLAAHEDEIVKLREKGWPYRAILKRLEERHQVSVVYSTLREFCLRRDITKDGVGPKGRKSSAAKTKAEPSPPSSSPPDDDLLESLPRKKLRLKVMRNSKA</sequence>
<evidence type="ECO:0000313" key="3">
    <source>
        <dbReference type="Proteomes" id="UP001596472"/>
    </source>
</evidence>
<name>A0ABW2LEF9_9BACT</name>
<comment type="caution">
    <text evidence="2">The sequence shown here is derived from an EMBL/GenBank/DDBJ whole genome shotgun (WGS) entry which is preliminary data.</text>
</comment>
<evidence type="ECO:0000313" key="2">
    <source>
        <dbReference type="EMBL" id="MFC7339525.1"/>
    </source>
</evidence>
<accession>A0ABW2LEF9</accession>
<gene>
    <name evidence="2" type="ORF">ACFQY0_20200</name>
</gene>
<organism evidence="2 3">
    <name type="scientific">Haloferula chungangensis</name>
    <dbReference type="NCBI Taxonomy" id="1048331"/>
    <lineage>
        <taxon>Bacteria</taxon>
        <taxon>Pseudomonadati</taxon>
        <taxon>Verrucomicrobiota</taxon>
        <taxon>Verrucomicrobiia</taxon>
        <taxon>Verrucomicrobiales</taxon>
        <taxon>Verrucomicrobiaceae</taxon>
        <taxon>Haloferula</taxon>
    </lineage>
</organism>
<proteinExistence type="predicted"/>
<keyword evidence="3" id="KW-1185">Reference proteome</keyword>